<protein>
    <submittedName>
        <fullName evidence="1">Uncharacterized protein</fullName>
    </submittedName>
</protein>
<evidence type="ECO:0000313" key="2">
    <source>
        <dbReference type="Proteomes" id="UP001558613"/>
    </source>
</evidence>
<dbReference type="EMBL" id="JAYMGO010000003">
    <property type="protein sequence ID" value="KAL1279065.1"/>
    <property type="molecule type" value="Genomic_DNA"/>
</dbReference>
<reference evidence="1 2" key="1">
    <citation type="submission" date="2023-09" db="EMBL/GenBank/DDBJ databases">
        <authorList>
            <person name="Wang M."/>
        </authorList>
    </citation>
    <scope>NUCLEOTIDE SEQUENCE [LARGE SCALE GENOMIC DNA]</scope>
    <source>
        <strain evidence="1">GT-2023</strain>
        <tissue evidence="1">Liver</tissue>
    </source>
</reference>
<proteinExistence type="predicted"/>
<organism evidence="1 2">
    <name type="scientific">Cirrhinus molitorella</name>
    <name type="common">mud carp</name>
    <dbReference type="NCBI Taxonomy" id="172907"/>
    <lineage>
        <taxon>Eukaryota</taxon>
        <taxon>Metazoa</taxon>
        <taxon>Chordata</taxon>
        <taxon>Craniata</taxon>
        <taxon>Vertebrata</taxon>
        <taxon>Euteleostomi</taxon>
        <taxon>Actinopterygii</taxon>
        <taxon>Neopterygii</taxon>
        <taxon>Teleostei</taxon>
        <taxon>Ostariophysi</taxon>
        <taxon>Cypriniformes</taxon>
        <taxon>Cyprinidae</taxon>
        <taxon>Labeoninae</taxon>
        <taxon>Labeonini</taxon>
        <taxon>Cirrhinus</taxon>
    </lineage>
</organism>
<dbReference type="Proteomes" id="UP001558613">
    <property type="component" value="Unassembled WGS sequence"/>
</dbReference>
<comment type="caution">
    <text evidence="1">The sequence shown here is derived from an EMBL/GenBank/DDBJ whole genome shotgun (WGS) entry which is preliminary data.</text>
</comment>
<sequence>MADMDFVERVAALYLLWKAEKRRKVVRRRFWVHQILQRRTQLGQFHRLLQELRLDDGRFQRYFRLSRSQFDELLSHVVERISLQDTNYRRSIPPAERLSICLRRYAGFS</sequence>
<evidence type="ECO:0000313" key="1">
    <source>
        <dbReference type="EMBL" id="KAL1279065.1"/>
    </source>
</evidence>
<accession>A0ABR3NQB2</accession>
<keyword evidence="2" id="KW-1185">Reference proteome</keyword>
<gene>
    <name evidence="1" type="ORF">QQF64_025738</name>
</gene>
<name>A0ABR3NQB2_9TELE</name>